<sequence length="199" mass="22425">MPYAARTSGPLPSETVARVVAFWFGEPGSPTEGEPRKEWFVQDDAFDQAIAERFTEEMDAAADGRLDGLMATPLGCVTLVILLDQFPRNVFRNSPAAFACDQKARTVTRHALEQGFDADLRPVHRLFLYMPLEHSECLSDQEASVELFRQLGNAEWLDYAIKHRDLIARFDRFPHRNAVLGRASTPEEEAFLADHGRGF</sequence>
<organism evidence="1 2">
    <name type="scientific">Caenispirillum salinarum AK4</name>
    <dbReference type="NCBI Taxonomy" id="1238182"/>
    <lineage>
        <taxon>Bacteria</taxon>
        <taxon>Pseudomonadati</taxon>
        <taxon>Pseudomonadota</taxon>
        <taxon>Alphaproteobacteria</taxon>
        <taxon>Rhodospirillales</taxon>
        <taxon>Novispirillaceae</taxon>
        <taxon>Caenispirillum</taxon>
    </lineage>
</organism>
<dbReference type="Gene3D" id="1.25.40.10">
    <property type="entry name" value="Tetratricopeptide repeat domain"/>
    <property type="match status" value="1"/>
</dbReference>
<keyword evidence="1" id="KW-0812">Transmembrane</keyword>
<dbReference type="PATRIC" id="fig|1238182.3.peg.3877"/>
<keyword evidence="2" id="KW-1185">Reference proteome</keyword>
<dbReference type="Pfam" id="PF06041">
    <property type="entry name" value="DUF924"/>
    <property type="match status" value="1"/>
</dbReference>
<protein>
    <submittedName>
        <fullName evidence="1">Putative transmembrane protein</fullName>
    </submittedName>
</protein>
<keyword evidence="1" id="KW-0472">Membrane</keyword>
<dbReference type="InterPro" id="IPR011990">
    <property type="entry name" value="TPR-like_helical_dom_sf"/>
</dbReference>
<dbReference type="InterPro" id="IPR010323">
    <property type="entry name" value="DUF924"/>
</dbReference>
<reference evidence="1 2" key="1">
    <citation type="journal article" date="2013" name="Genome Announc.">
        <title>Draft Genome Sequence of an Alphaproteobacterium, Caenispirillum salinarum AK4(T), Isolated from a Solar Saltern.</title>
        <authorList>
            <person name="Khatri I."/>
            <person name="Singh A."/>
            <person name="Korpole S."/>
            <person name="Pinnaka A.K."/>
            <person name="Subramanian S."/>
        </authorList>
    </citation>
    <scope>NUCLEOTIDE SEQUENCE [LARGE SCALE GENOMIC DNA]</scope>
    <source>
        <strain evidence="1 2">AK4</strain>
    </source>
</reference>
<dbReference type="PANTHER" id="PTHR23004:SF7">
    <property type="entry name" value="DUF924-DOMAIN-CONTAINING PROTEIN"/>
    <property type="match status" value="1"/>
</dbReference>
<dbReference type="AlphaFoldDB" id="K9GQH3"/>
<dbReference type="SUPFAM" id="SSF48452">
    <property type="entry name" value="TPR-like"/>
    <property type="match status" value="1"/>
</dbReference>
<dbReference type="PANTHER" id="PTHR23004">
    <property type="entry name" value="DOUBLECORTIN DOMAIN CONTAINING 2"/>
    <property type="match status" value="1"/>
</dbReference>
<dbReference type="EMBL" id="ANHY01000021">
    <property type="protein sequence ID" value="EKV26994.1"/>
    <property type="molecule type" value="Genomic_DNA"/>
</dbReference>
<dbReference type="STRING" id="1238182.C882_1923"/>
<dbReference type="OrthoDB" id="7593450at2"/>
<gene>
    <name evidence="1" type="ORF">C882_1923</name>
</gene>
<name>K9GQH3_9PROT</name>
<evidence type="ECO:0000313" key="1">
    <source>
        <dbReference type="EMBL" id="EKV26994.1"/>
    </source>
</evidence>
<dbReference type="Proteomes" id="UP000009881">
    <property type="component" value="Unassembled WGS sequence"/>
</dbReference>
<comment type="caution">
    <text evidence="1">The sequence shown here is derived from an EMBL/GenBank/DDBJ whole genome shotgun (WGS) entry which is preliminary data.</text>
</comment>
<dbReference type="eggNOG" id="COG3803">
    <property type="taxonomic scope" value="Bacteria"/>
</dbReference>
<evidence type="ECO:0000313" key="2">
    <source>
        <dbReference type="Proteomes" id="UP000009881"/>
    </source>
</evidence>
<proteinExistence type="predicted"/>
<dbReference type="Gene3D" id="1.20.58.320">
    <property type="entry name" value="TPR-like"/>
    <property type="match status" value="1"/>
</dbReference>
<dbReference type="RefSeq" id="WP_009542319.1">
    <property type="nucleotide sequence ID" value="NZ_ANHY01000021.1"/>
</dbReference>
<accession>K9GQH3</accession>